<dbReference type="SUPFAM" id="SSF51735">
    <property type="entry name" value="NAD(P)-binding Rossmann-fold domains"/>
    <property type="match status" value="1"/>
</dbReference>
<dbReference type="SMART" id="SM00822">
    <property type="entry name" value="PKS_KR"/>
    <property type="match status" value="1"/>
</dbReference>
<evidence type="ECO:0000259" key="5">
    <source>
        <dbReference type="SMART" id="SM00822"/>
    </source>
</evidence>
<dbReference type="Proteomes" id="UP000245712">
    <property type="component" value="Unassembled WGS sequence"/>
</dbReference>
<comment type="similarity">
    <text evidence="1 3">Belongs to the short-chain dehydrogenases/reductases (SDR) family.</text>
</comment>
<dbReference type="InterPro" id="IPR036291">
    <property type="entry name" value="NAD(P)-bd_dom_sf"/>
</dbReference>
<dbReference type="PANTHER" id="PTHR44196">
    <property type="entry name" value="DEHYDROGENASE/REDUCTASE SDR FAMILY MEMBER 7B"/>
    <property type="match status" value="1"/>
</dbReference>
<dbReference type="NCBIfam" id="NF005495">
    <property type="entry name" value="PRK07109.1"/>
    <property type="match status" value="1"/>
</dbReference>
<proteinExistence type="inferred from homology"/>
<sequence length="342" mass="36843">MPKAPARRVVVVTGAGAGVGRACAEEFARAGYDVALLSREPERVVRLAEQLEALRGVGALAVPVDMADAQAVDAAAGRIERELGEIDVWVNVAMATVFAPVSALSARDFERATQVTYLGQVYGTMAALARMRQRNRGAIVNVGSALASRAVPLQSAYCGAKFAVRGFTDALRSELIHDGLEIRLSLVDLPAINTPQFDWAANRTGRRARPVAPVYQPEVAARAIRFAAEHRRRTLWLGWSTSRAIVADLLAPGLVDHYLARAGYRGQLTDAPRPADAPENLYMPVAGDFGAHGRFDDEAQDGFVPLFTERHVHAVMGGVALGLLGLAMAFGRLRRQVRACLR</sequence>
<feature type="transmembrane region" description="Helical" evidence="4">
    <location>
        <begin position="314"/>
        <end position="333"/>
    </location>
</feature>
<evidence type="ECO:0000313" key="6">
    <source>
        <dbReference type="EMBL" id="PVX61400.1"/>
    </source>
</evidence>
<evidence type="ECO:0000256" key="2">
    <source>
        <dbReference type="ARBA" id="ARBA00023002"/>
    </source>
</evidence>
<dbReference type="PANTHER" id="PTHR44196:SF1">
    <property type="entry name" value="DEHYDROGENASE_REDUCTASE SDR FAMILY MEMBER 7B"/>
    <property type="match status" value="1"/>
</dbReference>
<name>A0ABX5KCV3_9BURK</name>
<dbReference type="InterPro" id="IPR057326">
    <property type="entry name" value="KR_dom"/>
</dbReference>
<keyword evidence="4" id="KW-1133">Transmembrane helix</keyword>
<dbReference type="Gene3D" id="3.40.50.720">
    <property type="entry name" value="NAD(P)-binding Rossmann-like Domain"/>
    <property type="match status" value="1"/>
</dbReference>
<evidence type="ECO:0000256" key="3">
    <source>
        <dbReference type="RuleBase" id="RU000363"/>
    </source>
</evidence>
<dbReference type="PROSITE" id="PS00061">
    <property type="entry name" value="ADH_SHORT"/>
    <property type="match status" value="1"/>
</dbReference>
<dbReference type="PRINTS" id="PR00081">
    <property type="entry name" value="GDHRDH"/>
</dbReference>
<dbReference type="InterPro" id="IPR020904">
    <property type="entry name" value="Sc_DH/Rdtase_CS"/>
</dbReference>
<gene>
    <name evidence="6" type="ORF">C7402_14049</name>
</gene>
<dbReference type="PRINTS" id="PR00080">
    <property type="entry name" value="SDRFAMILY"/>
</dbReference>
<reference evidence="6 7" key="1">
    <citation type="submission" date="2018-05" db="EMBL/GenBank/DDBJ databases">
        <title>Genomic Encyclopedia of Type Strains, Phase IV (KMG-V): Genome sequencing to study the core and pangenomes of soil and plant-associated prokaryotes.</title>
        <authorList>
            <person name="Whitman W."/>
        </authorList>
    </citation>
    <scope>NUCLEOTIDE SEQUENCE [LARGE SCALE GENOMIC DNA]</scope>
    <source>
        <strain evidence="6 7">SCZa-39</strain>
    </source>
</reference>
<protein>
    <submittedName>
        <fullName evidence="6">Short-subunit dehydrogenase</fullName>
    </submittedName>
</protein>
<keyword evidence="7" id="KW-1185">Reference proteome</keyword>
<evidence type="ECO:0000256" key="1">
    <source>
        <dbReference type="ARBA" id="ARBA00006484"/>
    </source>
</evidence>
<dbReference type="EMBL" id="QEOB01000040">
    <property type="protein sequence ID" value="PVX61400.1"/>
    <property type="molecule type" value="Genomic_DNA"/>
</dbReference>
<dbReference type="RefSeq" id="WP_112177834.1">
    <property type="nucleotide sequence ID" value="NZ_QEOB01000040.1"/>
</dbReference>
<keyword evidence="4" id="KW-0472">Membrane</keyword>
<evidence type="ECO:0000313" key="7">
    <source>
        <dbReference type="Proteomes" id="UP000245712"/>
    </source>
</evidence>
<evidence type="ECO:0000256" key="4">
    <source>
        <dbReference type="SAM" id="Phobius"/>
    </source>
</evidence>
<keyword evidence="2" id="KW-0560">Oxidoreductase</keyword>
<dbReference type="InterPro" id="IPR002347">
    <property type="entry name" value="SDR_fam"/>
</dbReference>
<accession>A0ABX5KCV3</accession>
<dbReference type="Pfam" id="PF00106">
    <property type="entry name" value="adh_short"/>
    <property type="match status" value="1"/>
</dbReference>
<feature type="domain" description="Ketoreductase" evidence="5">
    <location>
        <begin position="8"/>
        <end position="195"/>
    </location>
</feature>
<comment type="caution">
    <text evidence="6">The sequence shown here is derived from an EMBL/GenBank/DDBJ whole genome shotgun (WGS) entry which is preliminary data.</text>
</comment>
<organism evidence="6 7">
    <name type="scientific">Paraburkholderia unamae</name>
    <dbReference type="NCBI Taxonomy" id="219649"/>
    <lineage>
        <taxon>Bacteria</taxon>
        <taxon>Pseudomonadati</taxon>
        <taxon>Pseudomonadota</taxon>
        <taxon>Betaproteobacteria</taxon>
        <taxon>Burkholderiales</taxon>
        <taxon>Burkholderiaceae</taxon>
        <taxon>Paraburkholderia</taxon>
    </lineage>
</organism>
<keyword evidence="4" id="KW-0812">Transmembrane</keyword>